<sequence length="483" mass="52200">MELDETMCKDPVCQHPQCWGSFQRMERGIPHYRPLGYCQRSPSAEEGGLPVLSVSTMPTPPHSPTNQEAPRWHAVSPVRLAGLSYSALYKLYNKTSSSVAQKVPPNATSHKEPIRPRGVPGHSAIHGPDVAENRATSLVWMPTTPCPKQKKEETLKPLRVGITALTLGTLPCKDAGGDTGDSEVPKVRKKTQVPTGGCPQSLSVSCIQPPGRGPLQGRASGSPAKERALELKGRVSGQHFGSVTLPAPIIPELGNQRVVLHSVKEKHQQGAARLSPVYKLDNQHLEALNDMEIKLQSIRNQYYLWNKYTGPASPSGRRKPPDQQPPKEQTPCSYKQMPLGVIGNLRLYPYDGDFYKQNLTASLEGSTPYACGSDSRRLISLGSISHGSWAESHQSSAGMDSLTDSQSASQREAANEDVTSKSDVSDVTLAPEALQPTHTLKDTATLPTDPSEPASEDIQAPLEQGVRTPQPNAPPPTPLKTGS</sequence>
<organism evidence="2 3">
    <name type="scientific">Xenopus tropicalis</name>
    <name type="common">Western clawed frog</name>
    <name type="synonym">Silurana tropicalis</name>
    <dbReference type="NCBI Taxonomy" id="8364"/>
    <lineage>
        <taxon>Eukaryota</taxon>
        <taxon>Metazoa</taxon>
        <taxon>Chordata</taxon>
        <taxon>Craniata</taxon>
        <taxon>Vertebrata</taxon>
        <taxon>Euteleostomi</taxon>
        <taxon>Amphibia</taxon>
        <taxon>Batrachia</taxon>
        <taxon>Anura</taxon>
        <taxon>Pipoidea</taxon>
        <taxon>Pipidae</taxon>
        <taxon>Xenopodinae</taxon>
        <taxon>Xenopus</taxon>
        <taxon>Silurana</taxon>
    </lineage>
</organism>
<dbReference type="GeneID" id="100496712"/>
<feature type="region of interest" description="Disordered" evidence="1">
    <location>
        <begin position="309"/>
        <end position="335"/>
    </location>
</feature>
<evidence type="ECO:0000313" key="4">
    <source>
        <dbReference type="Xenbase" id="XB-GENE-29076999"/>
    </source>
</evidence>
<evidence type="ECO:0000313" key="2">
    <source>
        <dbReference type="Proteomes" id="UP000008143"/>
    </source>
</evidence>
<feature type="region of interest" description="Disordered" evidence="1">
    <location>
        <begin position="173"/>
        <end position="202"/>
    </location>
</feature>
<dbReference type="AGR" id="Xenbase:XB-GENE-29076999"/>
<name>A0A8J0QX87_XENTR</name>
<dbReference type="RefSeq" id="XP_002940780.2">
    <property type="nucleotide sequence ID" value="XM_002940734.5"/>
</dbReference>
<dbReference type="KEGG" id="xtr:100496712"/>
<dbReference type="AlphaFoldDB" id="A0A8J0QX87"/>
<feature type="compositionally biased region" description="Pro residues" evidence="1">
    <location>
        <begin position="471"/>
        <end position="483"/>
    </location>
</feature>
<evidence type="ECO:0000313" key="3">
    <source>
        <dbReference type="RefSeq" id="XP_002940780.2"/>
    </source>
</evidence>
<protein>
    <submittedName>
        <fullName evidence="3">Uncharacterized protein C9orf43 homolog</fullName>
    </submittedName>
</protein>
<dbReference type="CTD" id="614006"/>
<dbReference type="OrthoDB" id="9906738at2759"/>
<reference evidence="3" key="1">
    <citation type="submission" date="2025-08" db="UniProtKB">
        <authorList>
            <consortium name="RefSeq"/>
        </authorList>
    </citation>
    <scope>IDENTIFICATION</scope>
    <source>
        <strain evidence="3">Nigerian</strain>
        <tissue evidence="3">Liver and blood</tissue>
    </source>
</reference>
<keyword evidence="2" id="KW-1185">Reference proteome</keyword>
<dbReference type="OMA" id="SHGSWAE"/>
<gene>
    <name evidence="3 4" type="primary">c8h9orf43</name>
</gene>
<feature type="compositionally biased region" description="Polar residues" evidence="1">
    <location>
        <begin position="389"/>
        <end position="412"/>
    </location>
</feature>
<feature type="compositionally biased region" description="Polar residues" evidence="1">
    <location>
        <begin position="192"/>
        <end position="202"/>
    </location>
</feature>
<evidence type="ECO:0000256" key="1">
    <source>
        <dbReference type="SAM" id="MobiDB-lite"/>
    </source>
</evidence>
<dbReference type="Xenbase" id="XB-GENE-29076999">
    <property type="gene designation" value="c8h9orf43"/>
</dbReference>
<proteinExistence type="predicted"/>
<feature type="region of interest" description="Disordered" evidence="1">
    <location>
        <begin position="389"/>
        <end position="483"/>
    </location>
</feature>
<dbReference type="InterPro" id="IPR029134">
    <property type="entry name" value="DUF4647"/>
</dbReference>
<accession>A0A8J0QX87</accession>
<dbReference type="Pfam" id="PF15504">
    <property type="entry name" value="DUF4647"/>
    <property type="match status" value="1"/>
</dbReference>
<feature type="region of interest" description="Disordered" evidence="1">
    <location>
        <begin position="100"/>
        <end position="122"/>
    </location>
</feature>
<dbReference type="Proteomes" id="UP000008143">
    <property type="component" value="Chromosome 8"/>
</dbReference>